<gene>
    <name evidence="2" type="ORF">AAFF_G00393460</name>
</gene>
<dbReference type="AlphaFoldDB" id="A0AAD7SDI0"/>
<evidence type="ECO:0000313" key="2">
    <source>
        <dbReference type="EMBL" id="KAJ8400577.1"/>
    </source>
</evidence>
<proteinExistence type="predicted"/>
<sequence>MHPRAQEDWHHSLRSTRHPQPAESRVIGYAVEDHADAAGCLIGESGGNRSMVSTSYVPVAPPSAGGHQRGTLRAVDTTSHVHPAVGQQVDADEACGTIFARLTCKLLQEWRCAVQVVNRTWCRTTTAAHCPATFLVMPNNRSWASCVLNSPCALRECSTTSEATTGTITTQQQELKIQAFADFITHIYATWWLACDTAIDDLTLYHHMYTHKSVGAGITASAIKALEWHLWYLMGEMLPLALFRTKMPVSTCVMHLRTPSRSTSQLISTCEPHSCALALASAS</sequence>
<organism evidence="2 3">
    <name type="scientific">Aldrovandia affinis</name>
    <dbReference type="NCBI Taxonomy" id="143900"/>
    <lineage>
        <taxon>Eukaryota</taxon>
        <taxon>Metazoa</taxon>
        <taxon>Chordata</taxon>
        <taxon>Craniata</taxon>
        <taxon>Vertebrata</taxon>
        <taxon>Euteleostomi</taxon>
        <taxon>Actinopterygii</taxon>
        <taxon>Neopterygii</taxon>
        <taxon>Teleostei</taxon>
        <taxon>Notacanthiformes</taxon>
        <taxon>Halosauridae</taxon>
        <taxon>Aldrovandia</taxon>
    </lineage>
</organism>
<reference evidence="2" key="1">
    <citation type="journal article" date="2023" name="Science">
        <title>Genome structures resolve the early diversification of teleost fishes.</title>
        <authorList>
            <person name="Parey E."/>
            <person name="Louis A."/>
            <person name="Montfort J."/>
            <person name="Bouchez O."/>
            <person name="Roques C."/>
            <person name="Iampietro C."/>
            <person name="Lluch J."/>
            <person name="Castinel A."/>
            <person name="Donnadieu C."/>
            <person name="Desvignes T."/>
            <person name="Floi Bucao C."/>
            <person name="Jouanno E."/>
            <person name="Wen M."/>
            <person name="Mejri S."/>
            <person name="Dirks R."/>
            <person name="Jansen H."/>
            <person name="Henkel C."/>
            <person name="Chen W.J."/>
            <person name="Zahm M."/>
            <person name="Cabau C."/>
            <person name="Klopp C."/>
            <person name="Thompson A.W."/>
            <person name="Robinson-Rechavi M."/>
            <person name="Braasch I."/>
            <person name="Lecointre G."/>
            <person name="Bobe J."/>
            <person name="Postlethwait J.H."/>
            <person name="Berthelot C."/>
            <person name="Roest Crollius H."/>
            <person name="Guiguen Y."/>
        </authorList>
    </citation>
    <scope>NUCLEOTIDE SEQUENCE</scope>
    <source>
        <strain evidence="2">NC1722</strain>
    </source>
</reference>
<protein>
    <submittedName>
        <fullName evidence="2">Uncharacterized protein</fullName>
    </submittedName>
</protein>
<evidence type="ECO:0000256" key="1">
    <source>
        <dbReference type="SAM" id="MobiDB-lite"/>
    </source>
</evidence>
<name>A0AAD7SDI0_9TELE</name>
<comment type="caution">
    <text evidence="2">The sequence shown here is derived from an EMBL/GenBank/DDBJ whole genome shotgun (WGS) entry which is preliminary data.</text>
</comment>
<feature type="region of interest" description="Disordered" evidence="1">
    <location>
        <begin position="1"/>
        <end position="23"/>
    </location>
</feature>
<evidence type="ECO:0000313" key="3">
    <source>
        <dbReference type="Proteomes" id="UP001221898"/>
    </source>
</evidence>
<keyword evidence="3" id="KW-1185">Reference proteome</keyword>
<feature type="compositionally biased region" description="Basic and acidic residues" evidence="1">
    <location>
        <begin position="1"/>
        <end position="11"/>
    </location>
</feature>
<dbReference type="EMBL" id="JAINUG010000075">
    <property type="protein sequence ID" value="KAJ8400577.1"/>
    <property type="molecule type" value="Genomic_DNA"/>
</dbReference>
<dbReference type="Proteomes" id="UP001221898">
    <property type="component" value="Unassembled WGS sequence"/>
</dbReference>
<accession>A0AAD7SDI0</accession>